<sequence>MAQVQPVALPVHASLNQSLTGRPCRAHWRIVFAFIVFASIVLIALGTGAGAMPSVQALMLCSLPLAAASWQFSPSFSNGGCQPIATGPLPAQQVPLFYRNARRTVPDVIRMPDASSDLRTSA</sequence>
<keyword evidence="1" id="KW-0472">Membrane</keyword>
<keyword evidence="1" id="KW-1133">Transmembrane helix</keyword>
<evidence type="ECO:0000313" key="3">
    <source>
        <dbReference type="Proteomes" id="UP000032068"/>
    </source>
</evidence>
<gene>
    <name evidence="2" type="ORF">RU08_15055</name>
</gene>
<proteinExistence type="predicted"/>
<evidence type="ECO:0000313" key="2">
    <source>
        <dbReference type="EMBL" id="KIP98683.1"/>
    </source>
</evidence>
<dbReference type="RefSeq" id="WP_042554655.1">
    <property type="nucleotide sequence ID" value="NZ_JXQW01000040.1"/>
</dbReference>
<keyword evidence="1" id="KW-0812">Transmembrane</keyword>
<dbReference type="Proteomes" id="UP000032068">
    <property type="component" value="Unassembled WGS sequence"/>
</dbReference>
<organism evidence="2 3">
    <name type="scientific">Pseudomonas fulva</name>
    <dbReference type="NCBI Taxonomy" id="47880"/>
    <lineage>
        <taxon>Bacteria</taxon>
        <taxon>Pseudomonadati</taxon>
        <taxon>Pseudomonadota</taxon>
        <taxon>Gammaproteobacteria</taxon>
        <taxon>Pseudomonadales</taxon>
        <taxon>Pseudomonadaceae</taxon>
        <taxon>Pseudomonas</taxon>
    </lineage>
</organism>
<name>A0A0D0IZN5_9PSED</name>
<accession>A0A0D0IZN5</accession>
<dbReference type="EMBL" id="JXQW01000040">
    <property type="protein sequence ID" value="KIP98683.1"/>
    <property type="molecule type" value="Genomic_DNA"/>
</dbReference>
<dbReference type="AlphaFoldDB" id="A0A0D0IZN5"/>
<comment type="caution">
    <text evidence="2">The sequence shown here is derived from an EMBL/GenBank/DDBJ whole genome shotgun (WGS) entry which is preliminary data.</text>
</comment>
<feature type="transmembrane region" description="Helical" evidence="1">
    <location>
        <begin position="30"/>
        <end position="52"/>
    </location>
</feature>
<dbReference type="OrthoDB" id="9839375at2"/>
<reference evidence="2 3" key="1">
    <citation type="submission" date="2014-12" db="EMBL/GenBank/DDBJ databases">
        <title>16Stimator: statistical estimation of ribosomal gene copy numbers from draft genome assemblies.</title>
        <authorList>
            <person name="Perisin M.A."/>
            <person name="Vetter M."/>
            <person name="Gilbert J.A."/>
            <person name="Bergelson J."/>
        </authorList>
    </citation>
    <scope>NUCLEOTIDE SEQUENCE [LARGE SCALE GENOMIC DNA]</scope>
    <source>
        <strain evidence="2 3">MEJ086</strain>
    </source>
</reference>
<evidence type="ECO:0000256" key="1">
    <source>
        <dbReference type="SAM" id="Phobius"/>
    </source>
</evidence>
<protein>
    <submittedName>
        <fullName evidence="2">Uncharacterized protein</fullName>
    </submittedName>
</protein>